<proteinExistence type="predicted"/>
<feature type="region of interest" description="Disordered" evidence="1">
    <location>
        <begin position="1"/>
        <end position="43"/>
    </location>
</feature>
<feature type="compositionally biased region" description="Polar residues" evidence="1">
    <location>
        <begin position="34"/>
        <end position="43"/>
    </location>
</feature>
<dbReference type="Proteomes" id="UP000235371">
    <property type="component" value="Unassembled WGS sequence"/>
</dbReference>
<gene>
    <name evidence="2" type="ORF">K444DRAFT_606053</name>
</gene>
<evidence type="ECO:0000313" key="2">
    <source>
        <dbReference type="EMBL" id="PMD67107.1"/>
    </source>
</evidence>
<organism evidence="2 3">
    <name type="scientific">Hyaloscypha bicolor E</name>
    <dbReference type="NCBI Taxonomy" id="1095630"/>
    <lineage>
        <taxon>Eukaryota</taxon>
        <taxon>Fungi</taxon>
        <taxon>Dikarya</taxon>
        <taxon>Ascomycota</taxon>
        <taxon>Pezizomycotina</taxon>
        <taxon>Leotiomycetes</taxon>
        <taxon>Helotiales</taxon>
        <taxon>Hyaloscyphaceae</taxon>
        <taxon>Hyaloscypha</taxon>
        <taxon>Hyaloscypha bicolor</taxon>
    </lineage>
</organism>
<evidence type="ECO:0000313" key="3">
    <source>
        <dbReference type="Proteomes" id="UP000235371"/>
    </source>
</evidence>
<accession>A0A2J6TVS9</accession>
<dbReference type="GeneID" id="36586991"/>
<dbReference type="AlphaFoldDB" id="A0A2J6TVS9"/>
<evidence type="ECO:0000256" key="1">
    <source>
        <dbReference type="SAM" id="MobiDB-lite"/>
    </source>
</evidence>
<dbReference type="RefSeq" id="XP_024744011.1">
    <property type="nucleotide sequence ID" value="XM_024878914.1"/>
</dbReference>
<dbReference type="InParanoid" id="A0A2J6TVS9"/>
<keyword evidence="3" id="KW-1185">Reference proteome</keyword>
<reference evidence="2" key="1">
    <citation type="submission" date="2016-04" db="EMBL/GenBank/DDBJ databases">
        <title>A degradative enzymes factory behind the ericoid mycorrhizal symbiosis.</title>
        <authorList>
            <consortium name="DOE Joint Genome Institute"/>
            <person name="Martino E."/>
            <person name="Morin E."/>
            <person name="Grelet G."/>
            <person name="Kuo A."/>
            <person name="Kohler A."/>
            <person name="Daghino S."/>
            <person name="Barry K."/>
            <person name="Choi C."/>
            <person name="Cichocki N."/>
            <person name="Clum A."/>
            <person name="Copeland A."/>
            <person name="Hainaut M."/>
            <person name="Haridas S."/>
            <person name="Labutti K."/>
            <person name="Lindquist E."/>
            <person name="Lipzen A."/>
            <person name="Khouja H.-R."/>
            <person name="Murat C."/>
            <person name="Ohm R."/>
            <person name="Olson A."/>
            <person name="Spatafora J."/>
            <person name="Veneault-Fourrey C."/>
            <person name="Henrissat B."/>
            <person name="Grigoriev I."/>
            <person name="Martin F."/>
            <person name="Perotto S."/>
        </authorList>
    </citation>
    <scope>NUCLEOTIDE SEQUENCE [LARGE SCALE GENOMIC DNA]</scope>
    <source>
        <strain evidence="2">E</strain>
    </source>
</reference>
<protein>
    <submittedName>
        <fullName evidence="2">Uncharacterized protein</fullName>
    </submittedName>
</protein>
<sequence length="67" mass="7365">MHATSSNEPAKEDFETQIQPRTLKRLPSHHPTIPHQTFLPNLNATSYPNCGLGRGRNSISPESTVGV</sequence>
<name>A0A2J6TVS9_9HELO</name>
<dbReference type="EMBL" id="KZ613740">
    <property type="protein sequence ID" value="PMD67107.1"/>
    <property type="molecule type" value="Genomic_DNA"/>
</dbReference>